<protein>
    <submittedName>
        <fullName evidence="5">Uncharacterized protein</fullName>
    </submittedName>
</protein>
<sequence length="592" mass="62394" precursor="true">MHWCQRVFLPVAIGIASIATASVARAAIFTPGDAVPDVNGEVFTWSESQANSSFVFWDTFDGFAGSTLPGFLPAGTSPTANDSFGDGGPISSLTFESNQSLASSGNAYGGLFGPGDSSSFLTDAFATVRSGTSGGGFTRIVAQFETLGSELDYSSVLLSASAATAGTIAPSFVIETARVSLGGTFGGEGVSFLALWDLNSSQPEYRFDFNAQSTSMSLDRFRVDTFTQSTPFVTPSAVPEPGSLAVLGMVAGGLVLRRRRRTSRRGVSGSVSPSGNVLTRSSRHAFTLVELLVVIAIIGIMVGLLLPGVQAAREAARRMSCSNNLKQIGLAMHNYDNVNGCLPPSAMGIRVGGTSQRPVHRAGLTAFVAILPHVEEDALFAEFDLNADAWAAQNETPAKKTPEVYLCPSMSLPDSGGPANGYSSYAISTGTKKYRNQMHNGAIVDAMNVFQSERVLAGISEALSWLSWVDVDDISNADGTSNTLLAGEFGVQVRETSSLPFPYPGSGGQSAGKWAISYPYHSTASTFGSFNAKTISLFDIPSYESFRGPHAAGVQFVLSDGSVRFLTESVDAVTLHRLTSRNDGEVLDKAPW</sequence>
<feature type="domain" description="DUF1559" evidence="4">
    <location>
        <begin position="310"/>
        <end position="572"/>
    </location>
</feature>
<dbReference type="KEGG" id="smam:Mal15_31990"/>
<evidence type="ECO:0000313" key="5">
    <source>
        <dbReference type="EMBL" id="QEF99139.1"/>
    </source>
</evidence>
<evidence type="ECO:0000256" key="2">
    <source>
        <dbReference type="SAM" id="SignalP"/>
    </source>
</evidence>
<dbReference type="NCBIfam" id="TIGR02595">
    <property type="entry name" value="PEP_CTERM"/>
    <property type="match status" value="1"/>
</dbReference>
<keyword evidence="1" id="KW-0812">Transmembrane</keyword>
<feature type="transmembrane region" description="Helical" evidence="1">
    <location>
        <begin position="288"/>
        <end position="309"/>
    </location>
</feature>
<dbReference type="Gene3D" id="3.30.700.10">
    <property type="entry name" value="Glycoprotein, Type 4 Pilin"/>
    <property type="match status" value="1"/>
</dbReference>
<dbReference type="Proteomes" id="UP000321353">
    <property type="component" value="Chromosome"/>
</dbReference>
<gene>
    <name evidence="5" type="ORF">Mal15_31990</name>
</gene>
<evidence type="ECO:0000259" key="3">
    <source>
        <dbReference type="Pfam" id="PF07589"/>
    </source>
</evidence>
<dbReference type="Pfam" id="PF07963">
    <property type="entry name" value="N_methyl"/>
    <property type="match status" value="1"/>
</dbReference>
<evidence type="ECO:0000259" key="4">
    <source>
        <dbReference type="Pfam" id="PF07596"/>
    </source>
</evidence>
<dbReference type="Pfam" id="PF07589">
    <property type="entry name" value="PEP-CTERM"/>
    <property type="match status" value="1"/>
</dbReference>
<dbReference type="InterPro" id="IPR012902">
    <property type="entry name" value="N_methyl_site"/>
</dbReference>
<organism evidence="5 6">
    <name type="scientific">Stieleria maiorica</name>
    <dbReference type="NCBI Taxonomy" id="2795974"/>
    <lineage>
        <taxon>Bacteria</taxon>
        <taxon>Pseudomonadati</taxon>
        <taxon>Planctomycetota</taxon>
        <taxon>Planctomycetia</taxon>
        <taxon>Pirellulales</taxon>
        <taxon>Pirellulaceae</taxon>
        <taxon>Stieleria</taxon>
    </lineage>
</organism>
<dbReference type="EMBL" id="CP036264">
    <property type="protein sequence ID" value="QEF99139.1"/>
    <property type="molecule type" value="Genomic_DNA"/>
</dbReference>
<evidence type="ECO:0000313" key="6">
    <source>
        <dbReference type="Proteomes" id="UP000321353"/>
    </source>
</evidence>
<feature type="chain" id="PRO_5022954868" evidence="2">
    <location>
        <begin position="27"/>
        <end position="592"/>
    </location>
</feature>
<dbReference type="Pfam" id="PF07596">
    <property type="entry name" value="SBP_bac_10"/>
    <property type="match status" value="1"/>
</dbReference>
<evidence type="ECO:0000256" key="1">
    <source>
        <dbReference type="SAM" id="Phobius"/>
    </source>
</evidence>
<dbReference type="InterPro" id="IPR027558">
    <property type="entry name" value="Pre_pil_HX9DG_C"/>
</dbReference>
<reference evidence="5 6" key="1">
    <citation type="submission" date="2019-02" db="EMBL/GenBank/DDBJ databases">
        <title>Planctomycetal bacteria perform biofilm scaping via a novel small molecule.</title>
        <authorList>
            <person name="Jeske O."/>
            <person name="Boedeker C."/>
            <person name="Wiegand S."/>
            <person name="Breitling P."/>
            <person name="Kallscheuer N."/>
            <person name="Jogler M."/>
            <person name="Rohde M."/>
            <person name="Petersen J."/>
            <person name="Medema M.H."/>
            <person name="Surup F."/>
            <person name="Jogler C."/>
        </authorList>
    </citation>
    <scope>NUCLEOTIDE SEQUENCE [LARGE SCALE GENOMIC DNA]</scope>
    <source>
        <strain evidence="5 6">Mal15</strain>
    </source>
</reference>
<dbReference type="InterPro" id="IPR013424">
    <property type="entry name" value="Ice-binding_C"/>
</dbReference>
<keyword evidence="1" id="KW-0472">Membrane</keyword>
<keyword evidence="6" id="KW-1185">Reference proteome</keyword>
<feature type="domain" description="Ice-binding protein C-terminal" evidence="3">
    <location>
        <begin position="237"/>
        <end position="259"/>
    </location>
</feature>
<dbReference type="SUPFAM" id="SSF54523">
    <property type="entry name" value="Pili subunits"/>
    <property type="match status" value="1"/>
</dbReference>
<dbReference type="AlphaFoldDB" id="A0A5B9MF44"/>
<dbReference type="NCBIfam" id="TIGR02532">
    <property type="entry name" value="IV_pilin_GFxxxE"/>
    <property type="match status" value="1"/>
</dbReference>
<keyword evidence="2" id="KW-0732">Signal</keyword>
<dbReference type="PANTHER" id="PTHR30093:SF2">
    <property type="entry name" value="TYPE II SECRETION SYSTEM PROTEIN H"/>
    <property type="match status" value="1"/>
</dbReference>
<dbReference type="RefSeq" id="WP_147868590.1">
    <property type="nucleotide sequence ID" value="NZ_CP036264.1"/>
</dbReference>
<dbReference type="PANTHER" id="PTHR30093">
    <property type="entry name" value="GENERAL SECRETION PATHWAY PROTEIN G"/>
    <property type="match status" value="1"/>
</dbReference>
<accession>A0A5B9MF44</accession>
<dbReference type="NCBIfam" id="TIGR04294">
    <property type="entry name" value="pre_pil_HX9DG"/>
    <property type="match status" value="1"/>
</dbReference>
<proteinExistence type="predicted"/>
<feature type="transmembrane region" description="Helical" evidence="1">
    <location>
        <begin position="238"/>
        <end position="256"/>
    </location>
</feature>
<dbReference type="InterPro" id="IPR045584">
    <property type="entry name" value="Pilin-like"/>
</dbReference>
<name>A0A5B9MF44_9BACT</name>
<dbReference type="InterPro" id="IPR011453">
    <property type="entry name" value="DUF1559"/>
</dbReference>
<keyword evidence="1" id="KW-1133">Transmembrane helix</keyword>
<feature type="signal peptide" evidence="2">
    <location>
        <begin position="1"/>
        <end position="26"/>
    </location>
</feature>